<dbReference type="EMBL" id="JADYXP020000020">
    <property type="protein sequence ID" value="KAL0104233.1"/>
    <property type="molecule type" value="Genomic_DNA"/>
</dbReference>
<gene>
    <name evidence="1" type="ORF">PUN28_017151</name>
</gene>
<keyword evidence="2" id="KW-1185">Reference proteome</keyword>
<name>A0AAW2EKH1_9HYME</name>
<evidence type="ECO:0008006" key="3">
    <source>
        <dbReference type="Google" id="ProtNLM"/>
    </source>
</evidence>
<organism evidence="1 2">
    <name type="scientific">Cardiocondyla obscurior</name>
    <dbReference type="NCBI Taxonomy" id="286306"/>
    <lineage>
        <taxon>Eukaryota</taxon>
        <taxon>Metazoa</taxon>
        <taxon>Ecdysozoa</taxon>
        <taxon>Arthropoda</taxon>
        <taxon>Hexapoda</taxon>
        <taxon>Insecta</taxon>
        <taxon>Pterygota</taxon>
        <taxon>Neoptera</taxon>
        <taxon>Endopterygota</taxon>
        <taxon>Hymenoptera</taxon>
        <taxon>Apocrita</taxon>
        <taxon>Aculeata</taxon>
        <taxon>Formicoidea</taxon>
        <taxon>Formicidae</taxon>
        <taxon>Myrmicinae</taxon>
        <taxon>Cardiocondyla</taxon>
    </lineage>
</organism>
<evidence type="ECO:0000313" key="2">
    <source>
        <dbReference type="Proteomes" id="UP001430953"/>
    </source>
</evidence>
<accession>A0AAW2EKH1</accession>
<reference evidence="1 2" key="1">
    <citation type="submission" date="2023-03" db="EMBL/GenBank/DDBJ databases">
        <title>High recombination rates correlate with genetic variation in Cardiocondyla obscurior ants.</title>
        <authorList>
            <person name="Errbii M."/>
        </authorList>
    </citation>
    <scope>NUCLEOTIDE SEQUENCE [LARGE SCALE GENOMIC DNA]</scope>
    <source>
        <strain evidence="1">Alpha-2009</strain>
        <tissue evidence="1">Whole body</tissue>
    </source>
</reference>
<proteinExistence type="predicted"/>
<evidence type="ECO:0000313" key="1">
    <source>
        <dbReference type="EMBL" id="KAL0104233.1"/>
    </source>
</evidence>
<protein>
    <recommendedName>
        <fullName evidence="3">Ribosomal protein S17</fullName>
    </recommendedName>
</protein>
<sequence length="96" mass="11528">MLHNVKKKRKKKELLRPFHNTERVFKLTFVQVVKQILQKYDRKLFLNRIRESERCKLECNVTVFRLIPKVSRQRDIILSILFTRSASSRTATVSPE</sequence>
<dbReference type="AlphaFoldDB" id="A0AAW2EKH1"/>
<comment type="caution">
    <text evidence="1">The sequence shown here is derived from an EMBL/GenBank/DDBJ whole genome shotgun (WGS) entry which is preliminary data.</text>
</comment>
<dbReference type="Proteomes" id="UP001430953">
    <property type="component" value="Unassembled WGS sequence"/>
</dbReference>